<sequence>MKSKNALRSIQYTILQCTNSCKLSTEMYIGTNSHYSDFCYKKITYIKAENHWGPQAPRLPKSP</sequence>
<keyword evidence="2" id="KW-1185">Reference proteome</keyword>
<protein>
    <submittedName>
        <fullName evidence="1">Uncharacterized protein</fullName>
    </submittedName>
</protein>
<organism evidence="1 2">
    <name type="scientific">Trichinella nelsoni</name>
    <dbReference type="NCBI Taxonomy" id="6336"/>
    <lineage>
        <taxon>Eukaryota</taxon>
        <taxon>Metazoa</taxon>
        <taxon>Ecdysozoa</taxon>
        <taxon>Nematoda</taxon>
        <taxon>Enoplea</taxon>
        <taxon>Dorylaimia</taxon>
        <taxon>Trichinellida</taxon>
        <taxon>Trichinellidae</taxon>
        <taxon>Trichinella</taxon>
    </lineage>
</organism>
<dbReference type="EMBL" id="JYDL01000006">
    <property type="protein sequence ID" value="KRX26649.1"/>
    <property type="molecule type" value="Genomic_DNA"/>
</dbReference>
<evidence type="ECO:0000313" key="2">
    <source>
        <dbReference type="Proteomes" id="UP000054630"/>
    </source>
</evidence>
<dbReference type="AlphaFoldDB" id="A0A0V0SIJ8"/>
<accession>A0A0V0SIJ8</accession>
<reference evidence="1 2" key="1">
    <citation type="submission" date="2015-01" db="EMBL/GenBank/DDBJ databases">
        <title>Evolution of Trichinella species and genotypes.</title>
        <authorList>
            <person name="Korhonen P.K."/>
            <person name="Edoardo P."/>
            <person name="Giuseppe L.R."/>
            <person name="Gasser R.B."/>
        </authorList>
    </citation>
    <scope>NUCLEOTIDE SEQUENCE [LARGE SCALE GENOMIC DNA]</scope>
    <source>
        <strain evidence="1">ISS37</strain>
    </source>
</reference>
<name>A0A0V0SIJ8_9BILA</name>
<comment type="caution">
    <text evidence="1">The sequence shown here is derived from an EMBL/GenBank/DDBJ whole genome shotgun (WGS) entry which is preliminary data.</text>
</comment>
<evidence type="ECO:0000313" key="1">
    <source>
        <dbReference type="EMBL" id="KRX26649.1"/>
    </source>
</evidence>
<dbReference type="Proteomes" id="UP000054630">
    <property type="component" value="Unassembled WGS sequence"/>
</dbReference>
<gene>
    <name evidence="1" type="ORF">T07_4761</name>
</gene>
<proteinExistence type="predicted"/>